<dbReference type="RefSeq" id="WP_106064001.1">
    <property type="nucleotide sequence ID" value="NZ_PVXO01000051.1"/>
</dbReference>
<dbReference type="EMBL" id="PVXO01000051">
    <property type="protein sequence ID" value="PRR78160.1"/>
    <property type="molecule type" value="Genomic_DNA"/>
</dbReference>
<gene>
    <name evidence="6" type="primary">atpE</name>
    <name evidence="8" type="ORF">CLLI_19240</name>
</gene>
<evidence type="ECO:0000256" key="4">
    <source>
        <dbReference type="ARBA" id="ARBA00023065"/>
    </source>
</evidence>
<dbReference type="GO" id="GO:0033178">
    <property type="term" value="C:proton-transporting two-sector ATPase complex, catalytic domain"/>
    <property type="evidence" value="ECO:0007669"/>
    <property type="project" value="InterPro"/>
</dbReference>
<dbReference type="Gene3D" id="3.30.2320.30">
    <property type="entry name" value="ATP synthase, E subunit, C-terminal"/>
    <property type="match status" value="1"/>
</dbReference>
<name>A0A2T0B2N6_9CLOT</name>
<evidence type="ECO:0000313" key="9">
    <source>
        <dbReference type="Proteomes" id="UP000239706"/>
    </source>
</evidence>
<keyword evidence="2 6" id="KW-0813">Transport</keyword>
<dbReference type="SUPFAM" id="SSF81573">
    <property type="entry name" value="F1F0 ATP synthase subunit B, membrane domain"/>
    <property type="match status" value="1"/>
</dbReference>
<feature type="coiled-coil region" evidence="7">
    <location>
        <begin position="24"/>
        <end position="51"/>
    </location>
</feature>
<keyword evidence="4 6" id="KW-0406">Ion transport</keyword>
<keyword evidence="9" id="KW-1185">Reference proteome</keyword>
<comment type="caution">
    <text evidence="8">The sequence shown here is derived from an EMBL/GenBank/DDBJ whole genome shotgun (WGS) entry which is preliminary data.</text>
</comment>
<dbReference type="Gene3D" id="1.20.5.620">
    <property type="entry name" value="F1F0 ATP synthase subunit B, membrane domain"/>
    <property type="match status" value="1"/>
</dbReference>
<accession>A0A2T0B2N6</accession>
<evidence type="ECO:0000256" key="5">
    <source>
        <dbReference type="ARBA" id="ARBA00023310"/>
    </source>
</evidence>
<dbReference type="GO" id="GO:0042777">
    <property type="term" value="P:proton motive force-driven plasma membrane ATP synthesis"/>
    <property type="evidence" value="ECO:0007669"/>
    <property type="project" value="UniProtKB-UniRule"/>
</dbReference>
<dbReference type="OrthoDB" id="1749765at2"/>
<dbReference type="GO" id="GO:0005524">
    <property type="term" value="F:ATP binding"/>
    <property type="evidence" value="ECO:0007669"/>
    <property type="project" value="UniProtKB-UniRule"/>
</dbReference>
<dbReference type="InterPro" id="IPR002842">
    <property type="entry name" value="ATPase_V1_Esu"/>
</dbReference>
<protein>
    <recommendedName>
        <fullName evidence="6">V-type proton ATPase subunit E</fullName>
    </recommendedName>
    <alternativeName>
        <fullName evidence="6">V-ATPase subunit E</fullName>
    </alternativeName>
</protein>
<dbReference type="AlphaFoldDB" id="A0A2T0B2N6"/>
<dbReference type="InterPro" id="IPR038495">
    <property type="entry name" value="ATPase_E_C"/>
</dbReference>
<evidence type="ECO:0000256" key="7">
    <source>
        <dbReference type="SAM" id="Coils"/>
    </source>
</evidence>
<comment type="function">
    <text evidence="6">Produces ATP from ADP in the presence of a proton gradient across the membrane.</text>
</comment>
<keyword evidence="7" id="KW-0175">Coiled coil</keyword>
<keyword evidence="3 6" id="KW-0375">Hydrogen ion transport</keyword>
<evidence type="ECO:0000256" key="3">
    <source>
        <dbReference type="ARBA" id="ARBA00022781"/>
    </source>
</evidence>
<evidence type="ECO:0000256" key="2">
    <source>
        <dbReference type="ARBA" id="ARBA00022448"/>
    </source>
</evidence>
<dbReference type="Pfam" id="PF01991">
    <property type="entry name" value="vATP-synt_E"/>
    <property type="match status" value="1"/>
</dbReference>
<organism evidence="8 9">
    <name type="scientific">Clostridium liquoris</name>
    <dbReference type="NCBI Taxonomy" id="1289519"/>
    <lineage>
        <taxon>Bacteria</taxon>
        <taxon>Bacillati</taxon>
        <taxon>Bacillota</taxon>
        <taxon>Clostridia</taxon>
        <taxon>Eubacteriales</taxon>
        <taxon>Clostridiaceae</taxon>
        <taxon>Clostridium</taxon>
    </lineage>
</organism>
<evidence type="ECO:0000313" key="8">
    <source>
        <dbReference type="EMBL" id="PRR78160.1"/>
    </source>
</evidence>
<evidence type="ECO:0000256" key="6">
    <source>
        <dbReference type="HAMAP-Rule" id="MF_00311"/>
    </source>
</evidence>
<evidence type="ECO:0000256" key="1">
    <source>
        <dbReference type="ARBA" id="ARBA00005901"/>
    </source>
</evidence>
<sequence length="198" mass="22793">MTNLDNLISKIMSDANFKAEEIVKEAKNKENDIINQEVSRAEKEKNEIVKRAYIEADSRKERIISNAHLSVRNRKLEAKGEILNKVYDEALGKLNKLPQDVYLTFIKESLLSLNIQGDEDIILSNNDKYIKQQFIDEINEELKKNGRKGEIKVSPEKRDFIGGFILSKNGIEINNTFEALIFSLKDELESQIIDMIFS</sequence>
<dbReference type="GO" id="GO:0046933">
    <property type="term" value="F:proton-transporting ATP synthase activity, rotational mechanism"/>
    <property type="evidence" value="ECO:0007669"/>
    <property type="project" value="UniProtKB-UniRule"/>
</dbReference>
<dbReference type="HAMAP" id="MF_00311">
    <property type="entry name" value="ATP_synth_E_arch"/>
    <property type="match status" value="1"/>
</dbReference>
<dbReference type="Proteomes" id="UP000239706">
    <property type="component" value="Unassembled WGS sequence"/>
</dbReference>
<dbReference type="GO" id="GO:0046961">
    <property type="term" value="F:proton-transporting ATPase activity, rotational mechanism"/>
    <property type="evidence" value="ECO:0007669"/>
    <property type="project" value="InterPro"/>
</dbReference>
<dbReference type="InterPro" id="IPR028987">
    <property type="entry name" value="ATP_synth_B-like_membr_sf"/>
</dbReference>
<proteinExistence type="inferred from homology"/>
<dbReference type="SUPFAM" id="SSF160527">
    <property type="entry name" value="V-type ATPase subunit E-like"/>
    <property type="match status" value="1"/>
</dbReference>
<keyword evidence="5 6" id="KW-0066">ATP synthesis</keyword>
<comment type="similarity">
    <text evidence="1 6">Belongs to the V-ATPase E subunit family.</text>
</comment>
<reference evidence="8 9" key="1">
    <citation type="submission" date="2018-03" db="EMBL/GenBank/DDBJ databases">
        <title>Genome sequence of Clostridium liquoris DSM 100320.</title>
        <authorList>
            <person name="Poehlein A."/>
            <person name="Daniel R."/>
        </authorList>
    </citation>
    <scope>NUCLEOTIDE SEQUENCE [LARGE SCALE GENOMIC DNA]</scope>
    <source>
        <strain evidence="8 9">DSM 100320</strain>
    </source>
</reference>